<evidence type="ECO:0000313" key="2">
    <source>
        <dbReference type="Proteomes" id="UP001249020"/>
    </source>
</evidence>
<gene>
    <name evidence="1" type="ORF">RM544_01535</name>
</gene>
<evidence type="ECO:0000313" key="1">
    <source>
        <dbReference type="EMBL" id="MDT0581208.1"/>
    </source>
</evidence>
<keyword evidence="2" id="KW-1185">Reference proteome</keyword>
<reference evidence="1 2" key="1">
    <citation type="submission" date="2023-09" db="EMBL/GenBank/DDBJ databases">
        <authorList>
            <person name="Rey-Velasco X."/>
        </authorList>
    </citation>
    <scope>NUCLEOTIDE SEQUENCE [LARGE SCALE GENOMIC DNA]</scope>
    <source>
        <strain evidence="1 2">W409</strain>
    </source>
</reference>
<dbReference type="EMBL" id="JAVRIE010000001">
    <property type="protein sequence ID" value="MDT0581208.1"/>
    <property type="molecule type" value="Genomic_DNA"/>
</dbReference>
<organism evidence="1 2">
    <name type="scientific">Brumicola blandensis</name>
    <dbReference type="NCBI Taxonomy" id="3075611"/>
    <lineage>
        <taxon>Bacteria</taxon>
        <taxon>Pseudomonadati</taxon>
        <taxon>Pseudomonadota</taxon>
        <taxon>Gammaproteobacteria</taxon>
        <taxon>Alteromonadales</taxon>
        <taxon>Alteromonadaceae</taxon>
        <taxon>Brumicola</taxon>
    </lineage>
</organism>
<dbReference type="Proteomes" id="UP001249020">
    <property type="component" value="Unassembled WGS sequence"/>
</dbReference>
<sequence>MKWISAGLLMCTLIWLFGMVWFSPLDDVQTSEQAHEANPQAMMTVKSIPNNKTGAHDRPFDDTADDTTAHINQHLVGSLKVALPSVPKQRPIEQVDKTVTPSTQQTREVLTTLNELDAKAIQFYFPQNDRKRNEIVQHMYRCEGLVFGAVDKETQSQLTILSNQQDGQAPRSELLRVVNQNLSKHERQLLSLYAAHDTPVRVFPYALDFTLASLIANELINHHGAAELQQFGATYVLVNKQLRLRNIKVNGRVLDTSWLLSAKPCLS</sequence>
<accession>A0AAW8QVK2</accession>
<protein>
    <submittedName>
        <fullName evidence="1">Uncharacterized protein</fullName>
    </submittedName>
</protein>
<dbReference type="AlphaFoldDB" id="A0AAW8QVK2"/>
<comment type="caution">
    <text evidence="1">The sequence shown here is derived from an EMBL/GenBank/DDBJ whole genome shotgun (WGS) entry which is preliminary data.</text>
</comment>
<name>A0AAW8QVK2_9ALTE</name>
<dbReference type="RefSeq" id="WP_311360020.1">
    <property type="nucleotide sequence ID" value="NZ_JAVRIE010000001.1"/>
</dbReference>
<proteinExistence type="predicted"/>